<evidence type="ECO:0000256" key="1">
    <source>
        <dbReference type="SAM" id="SignalP"/>
    </source>
</evidence>
<comment type="caution">
    <text evidence="2">The sequence shown here is derived from an EMBL/GenBank/DDBJ whole genome shotgun (WGS) entry which is preliminary data.</text>
</comment>
<feature type="chain" id="PRO_5043350491" description="Cuticle protein" evidence="1">
    <location>
        <begin position="19"/>
        <end position="120"/>
    </location>
</feature>
<dbReference type="EMBL" id="JANEYG010000003">
    <property type="protein sequence ID" value="KAJ8924259.1"/>
    <property type="molecule type" value="Genomic_DNA"/>
</dbReference>
<evidence type="ECO:0000313" key="2">
    <source>
        <dbReference type="EMBL" id="KAJ8924259.1"/>
    </source>
</evidence>
<proteinExistence type="predicted"/>
<name>A0AAV8WCJ6_9CUCU</name>
<keyword evidence="3" id="KW-1185">Reference proteome</keyword>
<dbReference type="Proteomes" id="UP001159042">
    <property type="component" value="Unassembled WGS sequence"/>
</dbReference>
<feature type="signal peptide" evidence="1">
    <location>
        <begin position="1"/>
        <end position="18"/>
    </location>
</feature>
<evidence type="ECO:0008006" key="4">
    <source>
        <dbReference type="Google" id="ProtNLM"/>
    </source>
</evidence>
<organism evidence="2 3">
    <name type="scientific">Exocentrus adspersus</name>
    <dbReference type="NCBI Taxonomy" id="1586481"/>
    <lineage>
        <taxon>Eukaryota</taxon>
        <taxon>Metazoa</taxon>
        <taxon>Ecdysozoa</taxon>
        <taxon>Arthropoda</taxon>
        <taxon>Hexapoda</taxon>
        <taxon>Insecta</taxon>
        <taxon>Pterygota</taxon>
        <taxon>Neoptera</taxon>
        <taxon>Endopterygota</taxon>
        <taxon>Coleoptera</taxon>
        <taxon>Polyphaga</taxon>
        <taxon>Cucujiformia</taxon>
        <taxon>Chrysomeloidea</taxon>
        <taxon>Cerambycidae</taxon>
        <taxon>Lamiinae</taxon>
        <taxon>Acanthocinini</taxon>
        <taxon>Exocentrus</taxon>
    </lineage>
</organism>
<protein>
    <recommendedName>
        <fullName evidence="4">Cuticle protein</fullName>
    </recommendedName>
</protein>
<sequence>MNSYTVFQFALALTAASAAVVLQGPSRKTTLIGPEGSVISAAAPGGQVIAEQHPGVVAHAAAVPQVIAAVLVEPEVAAIPTAPLLAAPPLLHTVPAAEGQYLHDHSEALYDDGSYKPHLH</sequence>
<dbReference type="AlphaFoldDB" id="A0AAV8WCJ6"/>
<reference evidence="2 3" key="1">
    <citation type="journal article" date="2023" name="Insect Mol. Biol.">
        <title>Genome sequencing provides insights into the evolution of gene families encoding plant cell wall-degrading enzymes in longhorned beetles.</title>
        <authorList>
            <person name="Shin N.R."/>
            <person name="Okamura Y."/>
            <person name="Kirsch R."/>
            <person name="Pauchet Y."/>
        </authorList>
    </citation>
    <scope>NUCLEOTIDE SEQUENCE [LARGE SCALE GENOMIC DNA]</scope>
    <source>
        <strain evidence="2">EAD_L_NR</strain>
    </source>
</reference>
<evidence type="ECO:0000313" key="3">
    <source>
        <dbReference type="Proteomes" id="UP001159042"/>
    </source>
</evidence>
<gene>
    <name evidence="2" type="ORF">NQ315_007051</name>
</gene>
<keyword evidence="1" id="KW-0732">Signal</keyword>
<accession>A0AAV8WCJ6</accession>